<comment type="caution">
    <text evidence="11">The sequence shown here is derived from an EMBL/GenBank/DDBJ whole genome shotgun (WGS) entry which is preliminary data.</text>
</comment>
<dbReference type="InterPro" id="IPR007130">
    <property type="entry name" value="DAGAT"/>
</dbReference>
<dbReference type="GO" id="GO:0019432">
    <property type="term" value="P:triglyceride biosynthetic process"/>
    <property type="evidence" value="ECO:0007669"/>
    <property type="project" value="TreeGrafter"/>
</dbReference>
<keyword evidence="10" id="KW-0012">Acyltransferase</keyword>
<dbReference type="Proteomes" id="UP001233999">
    <property type="component" value="Unassembled WGS sequence"/>
</dbReference>
<dbReference type="Pfam" id="PF03982">
    <property type="entry name" value="DAGAT"/>
    <property type="match status" value="1"/>
</dbReference>
<keyword evidence="4" id="KW-0808">Transferase</keyword>
<evidence type="ECO:0000256" key="7">
    <source>
        <dbReference type="ARBA" id="ARBA00022989"/>
    </source>
</evidence>
<comment type="similarity">
    <text evidence="2">Belongs to the diacylglycerol acyltransferase family.</text>
</comment>
<evidence type="ECO:0000256" key="1">
    <source>
        <dbReference type="ARBA" id="ARBA00004477"/>
    </source>
</evidence>
<comment type="subcellular location">
    <subcellularLocation>
        <location evidence="1">Endoplasmic reticulum membrane</location>
        <topology evidence="1">Multi-pass membrane protein</topology>
    </subcellularLocation>
</comment>
<organism evidence="11 12">
    <name type="scientific">Diploptera punctata</name>
    <name type="common">Pacific beetle cockroach</name>
    <dbReference type="NCBI Taxonomy" id="6984"/>
    <lineage>
        <taxon>Eukaryota</taxon>
        <taxon>Metazoa</taxon>
        <taxon>Ecdysozoa</taxon>
        <taxon>Arthropoda</taxon>
        <taxon>Hexapoda</taxon>
        <taxon>Insecta</taxon>
        <taxon>Pterygota</taxon>
        <taxon>Neoptera</taxon>
        <taxon>Polyneoptera</taxon>
        <taxon>Dictyoptera</taxon>
        <taxon>Blattodea</taxon>
        <taxon>Blaberoidea</taxon>
        <taxon>Blaberidae</taxon>
        <taxon>Diplopterinae</taxon>
        <taxon>Diploptera</taxon>
    </lineage>
</organism>
<sequence>RNGRGIGLGGNTSGITSLFNLSRRWSSTPPTPTCSVSSRTVFSAPGPSRASVRMRTNSQTYFPASLLTSSLSQVISLPFIRELCLSLGGCPSSAEAMSHILSRPGNALALVVGGASESLECHPGTYRIILKRRKGFIKLALMHGWPIIV</sequence>
<evidence type="ECO:0000256" key="5">
    <source>
        <dbReference type="ARBA" id="ARBA00022692"/>
    </source>
</evidence>
<gene>
    <name evidence="11" type="ORF">L9F63_021686</name>
</gene>
<feature type="non-terminal residue" evidence="11">
    <location>
        <position position="1"/>
    </location>
</feature>
<dbReference type="AlphaFoldDB" id="A0AAD8EB42"/>
<evidence type="ECO:0000256" key="8">
    <source>
        <dbReference type="ARBA" id="ARBA00023098"/>
    </source>
</evidence>
<feature type="non-terminal residue" evidence="11">
    <location>
        <position position="149"/>
    </location>
</feature>
<keyword evidence="5" id="KW-0812">Transmembrane</keyword>
<dbReference type="GO" id="GO:0005789">
    <property type="term" value="C:endoplasmic reticulum membrane"/>
    <property type="evidence" value="ECO:0007669"/>
    <property type="project" value="UniProtKB-SubCell"/>
</dbReference>
<reference evidence="11" key="1">
    <citation type="journal article" date="2023" name="IScience">
        <title>Live-bearing cockroach genome reveals convergent evolutionary mechanisms linked to viviparity in insects and beyond.</title>
        <authorList>
            <person name="Fouks B."/>
            <person name="Harrison M.C."/>
            <person name="Mikhailova A.A."/>
            <person name="Marchal E."/>
            <person name="English S."/>
            <person name="Carruthers M."/>
            <person name="Jennings E.C."/>
            <person name="Chiamaka E.L."/>
            <person name="Frigard R.A."/>
            <person name="Pippel M."/>
            <person name="Attardo G.M."/>
            <person name="Benoit J.B."/>
            <person name="Bornberg-Bauer E."/>
            <person name="Tobe S.S."/>
        </authorList>
    </citation>
    <scope>NUCLEOTIDE SEQUENCE</scope>
    <source>
        <strain evidence="11">Stay&amp;Tobe</strain>
    </source>
</reference>
<evidence type="ECO:0000256" key="10">
    <source>
        <dbReference type="ARBA" id="ARBA00023315"/>
    </source>
</evidence>
<keyword evidence="8" id="KW-0443">Lipid metabolism</keyword>
<reference evidence="11" key="2">
    <citation type="submission" date="2023-05" db="EMBL/GenBank/DDBJ databases">
        <authorList>
            <person name="Fouks B."/>
        </authorList>
    </citation>
    <scope>NUCLEOTIDE SEQUENCE</scope>
    <source>
        <strain evidence="11">Stay&amp;Tobe</strain>
        <tissue evidence="11">Testes</tissue>
    </source>
</reference>
<keyword evidence="9" id="KW-0472">Membrane</keyword>
<keyword evidence="7" id="KW-1133">Transmembrane helix</keyword>
<evidence type="ECO:0000313" key="12">
    <source>
        <dbReference type="Proteomes" id="UP001233999"/>
    </source>
</evidence>
<keyword evidence="3" id="KW-0444">Lipid biosynthesis</keyword>
<dbReference type="PANTHER" id="PTHR12317">
    <property type="entry name" value="DIACYLGLYCEROL O-ACYLTRANSFERASE"/>
    <property type="match status" value="1"/>
</dbReference>
<dbReference type="PANTHER" id="PTHR12317:SF79">
    <property type="entry name" value="ACYLTRANSFERASE"/>
    <property type="match status" value="1"/>
</dbReference>
<evidence type="ECO:0000313" key="11">
    <source>
        <dbReference type="EMBL" id="KAJ9583975.1"/>
    </source>
</evidence>
<accession>A0AAD8EB42</accession>
<dbReference type="EMBL" id="JASPKZ010007489">
    <property type="protein sequence ID" value="KAJ9583975.1"/>
    <property type="molecule type" value="Genomic_DNA"/>
</dbReference>
<evidence type="ECO:0000256" key="6">
    <source>
        <dbReference type="ARBA" id="ARBA00022824"/>
    </source>
</evidence>
<protein>
    <submittedName>
        <fullName evidence="11">Uncharacterized protein</fullName>
    </submittedName>
</protein>
<proteinExistence type="inferred from homology"/>
<evidence type="ECO:0000256" key="2">
    <source>
        <dbReference type="ARBA" id="ARBA00005420"/>
    </source>
</evidence>
<evidence type="ECO:0000256" key="9">
    <source>
        <dbReference type="ARBA" id="ARBA00023136"/>
    </source>
</evidence>
<keyword evidence="12" id="KW-1185">Reference proteome</keyword>
<keyword evidence="6" id="KW-0256">Endoplasmic reticulum</keyword>
<evidence type="ECO:0000256" key="4">
    <source>
        <dbReference type="ARBA" id="ARBA00022679"/>
    </source>
</evidence>
<dbReference type="GO" id="GO:0004144">
    <property type="term" value="F:diacylglycerol O-acyltransferase activity"/>
    <property type="evidence" value="ECO:0007669"/>
    <property type="project" value="TreeGrafter"/>
</dbReference>
<name>A0AAD8EB42_DIPPU</name>
<evidence type="ECO:0000256" key="3">
    <source>
        <dbReference type="ARBA" id="ARBA00022516"/>
    </source>
</evidence>